<name>A0A081C8S7_VECG1</name>
<comment type="similarity">
    <text evidence="2">Belongs to the KHG/KDPG aldolase family.</text>
</comment>
<dbReference type="SUPFAM" id="SSF51569">
    <property type="entry name" value="Aldolase"/>
    <property type="match status" value="1"/>
</dbReference>
<dbReference type="GO" id="GO:0016829">
    <property type="term" value="F:lyase activity"/>
    <property type="evidence" value="ECO:0007669"/>
    <property type="project" value="UniProtKB-KW"/>
</dbReference>
<evidence type="ECO:0000256" key="1">
    <source>
        <dbReference type="ARBA" id="ARBA00004761"/>
    </source>
</evidence>
<dbReference type="STRING" id="1499967.U27_00880"/>
<dbReference type="Gene3D" id="3.20.20.70">
    <property type="entry name" value="Aldolase class I"/>
    <property type="match status" value="1"/>
</dbReference>
<protein>
    <submittedName>
        <fullName evidence="6">2-dehydro-3-deoxyphosphogluconate aldolase/4-hydroxy-2-oxoglutarate aldolase</fullName>
    </submittedName>
</protein>
<sequence length="222" mass="23609">MSTLFFKMLPKMATLQRIVEKGIVAVVRAETSEKAEKIAKACMDGGIDTIEITFTVPGAHQVIEGLSKKFRQDELLIGAGTVLDSETARMAILSGSNYIVSAGFDSETAKLCNRYQIPYMAGCMTPTEMIRALEAGVDVIKVFPGSVFGPSFIKAIKGPLPQAPLMPTGGVSLENVDQWIKNGCIAVGVGGELTAGAKSGDYGSITETAKEFIRKIKAARGQ</sequence>
<accession>A0A081C8S7</accession>
<dbReference type="Proteomes" id="UP000030661">
    <property type="component" value="Unassembled WGS sequence"/>
</dbReference>
<keyword evidence="4" id="KW-0456">Lyase</keyword>
<comment type="pathway">
    <text evidence="1">Carbohydrate acid metabolism.</text>
</comment>
<dbReference type="eggNOG" id="COG0800">
    <property type="taxonomic scope" value="Bacteria"/>
</dbReference>
<evidence type="ECO:0000313" key="6">
    <source>
        <dbReference type="EMBL" id="GAK60982.1"/>
    </source>
</evidence>
<dbReference type="PANTHER" id="PTHR30246:SF1">
    <property type="entry name" value="2-DEHYDRO-3-DEOXY-6-PHOSPHOGALACTONATE ALDOLASE-RELATED"/>
    <property type="match status" value="1"/>
</dbReference>
<dbReference type="CDD" id="cd00452">
    <property type="entry name" value="KDPG_aldolase"/>
    <property type="match status" value="1"/>
</dbReference>
<evidence type="ECO:0000313" key="7">
    <source>
        <dbReference type="Proteomes" id="UP000030661"/>
    </source>
</evidence>
<proteinExistence type="inferred from homology"/>
<dbReference type="InterPro" id="IPR000887">
    <property type="entry name" value="Aldlse_KDPG_KHG"/>
</dbReference>
<evidence type="ECO:0000256" key="3">
    <source>
        <dbReference type="ARBA" id="ARBA00011233"/>
    </source>
</evidence>
<comment type="subunit">
    <text evidence="3">Homotrimer.</text>
</comment>
<dbReference type="Pfam" id="PF01081">
    <property type="entry name" value="Aldolase"/>
    <property type="match status" value="1"/>
</dbReference>
<dbReference type="HOGENOM" id="CLU_077795_2_0_0"/>
<evidence type="ECO:0000256" key="2">
    <source>
        <dbReference type="ARBA" id="ARBA00006906"/>
    </source>
</evidence>
<keyword evidence="5" id="KW-0119">Carbohydrate metabolism</keyword>
<keyword evidence="7" id="KW-1185">Reference proteome</keyword>
<evidence type="ECO:0000256" key="5">
    <source>
        <dbReference type="ARBA" id="ARBA00023277"/>
    </source>
</evidence>
<evidence type="ECO:0000256" key="4">
    <source>
        <dbReference type="ARBA" id="ARBA00023239"/>
    </source>
</evidence>
<dbReference type="NCBIfam" id="TIGR01182">
    <property type="entry name" value="eda"/>
    <property type="match status" value="1"/>
</dbReference>
<reference evidence="6" key="1">
    <citation type="journal article" date="2015" name="PeerJ">
        <title>First genomic representation of candidate bacterial phylum KSB3 points to enhanced environmental sensing as a trigger of wastewater bulking.</title>
        <authorList>
            <person name="Sekiguchi Y."/>
            <person name="Ohashi A."/>
            <person name="Parks D.H."/>
            <person name="Yamauchi T."/>
            <person name="Tyson G.W."/>
            <person name="Hugenholtz P."/>
        </authorList>
    </citation>
    <scope>NUCLEOTIDE SEQUENCE [LARGE SCALE GENOMIC DNA]</scope>
</reference>
<dbReference type="PANTHER" id="PTHR30246">
    <property type="entry name" value="2-KETO-3-DEOXY-6-PHOSPHOGLUCONATE ALDOLASE"/>
    <property type="match status" value="1"/>
</dbReference>
<dbReference type="AlphaFoldDB" id="A0A081C8S7"/>
<dbReference type="NCBIfam" id="NF005119">
    <property type="entry name" value="PRK06552.1"/>
    <property type="match status" value="1"/>
</dbReference>
<dbReference type="EMBL" id="DF820476">
    <property type="protein sequence ID" value="GAK60982.1"/>
    <property type="molecule type" value="Genomic_DNA"/>
</dbReference>
<dbReference type="InterPro" id="IPR013785">
    <property type="entry name" value="Aldolase_TIM"/>
</dbReference>
<organism evidence="6">
    <name type="scientific">Vecturithrix granuli</name>
    <dbReference type="NCBI Taxonomy" id="1499967"/>
    <lineage>
        <taxon>Bacteria</taxon>
        <taxon>Candidatus Moduliflexota</taxon>
        <taxon>Candidatus Vecturitrichia</taxon>
        <taxon>Candidatus Vecturitrichales</taxon>
        <taxon>Candidatus Vecturitrichaceae</taxon>
        <taxon>Candidatus Vecturithrix</taxon>
    </lineage>
</organism>
<gene>
    <name evidence="6" type="ORF">U27_00880</name>
</gene>